<dbReference type="InterPro" id="IPR036582">
    <property type="entry name" value="Mao_N_sf"/>
</dbReference>
<evidence type="ECO:0000259" key="2">
    <source>
        <dbReference type="Pfam" id="PF07833"/>
    </source>
</evidence>
<dbReference type="Proteomes" id="UP001527099">
    <property type="component" value="Unassembled WGS sequence"/>
</dbReference>
<dbReference type="PROSITE" id="PS51257">
    <property type="entry name" value="PROKAR_LIPOPROTEIN"/>
    <property type="match status" value="1"/>
</dbReference>
<reference evidence="3 4" key="1">
    <citation type="submission" date="2022-05" db="EMBL/GenBank/DDBJ databases">
        <title>Genome Sequencing of Bee-Associated Microbes.</title>
        <authorList>
            <person name="Dunlap C."/>
        </authorList>
    </citation>
    <scope>NUCLEOTIDE SEQUENCE [LARGE SCALE GENOMIC DNA]</scope>
    <source>
        <strain evidence="3 4">NRRL B-14421</strain>
    </source>
</reference>
<organism evidence="3 4">
    <name type="scientific">Paenibacillus alginolyticus</name>
    <dbReference type="NCBI Taxonomy" id="59839"/>
    <lineage>
        <taxon>Bacteria</taxon>
        <taxon>Bacillati</taxon>
        <taxon>Bacillota</taxon>
        <taxon>Bacilli</taxon>
        <taxon>Bacillales</taxon>
        <taxon>Paenibacillaceae</taxon>
        <taxon>Paenibacillus</taxon>
    </lineage>
</organism>
<dbReference type="Pfam" id="PF07833">
    <property type="entry name" value="Cu_amine_oxidN1"/>
    <property type="match status" value="1"/>
</dbReference>
<name>A0ABT4G7J6_9BACL</name>
<keyword evidence="1" id="KW-0732">Signal</keyword>
<dbReference type="RefSeq" id="WP_268613755.1">
    <property type="nucleotide sequence ID" value="NZ_JAMDMX010000009.1"/>
</dbReference>
<feature type="signal peptide" evidence="1">
    <location>
        <begin position="1"/>
        <end position="26"/>
    </location>
</feature>
<evidence type="ECO:0000256" key="1">
    <source>
        <dbReference type="SAM" id="SignalP"/>
    </source>
</evidence>
<feature type="chain" id="PRO_5045996851" evidence="1">
    <location>
        <begin position="27"/>
        <end position="521"/>
    </location>
</feature>
<keyword evidence="4" id="KW-1185">Reference proteome</keyword>
<dbReference type="InterPro" id="IPR012854">
    <property type="entry name" value="Cu_amine_oxidase-like_N"/>
</dbReference>
<gene>
    <name evidence="3" type="ORF">M5X19_04245</name>
</gene>
<dbReference type="SUPFAM" id="SSF55383">
    <property type="entry name" value="Copper amine oxidase, domain N"/>
    <property type="match status" value="1"/>
</dbReference>
<sequence length="521" mass="56039">MYKKKLTWWISAAMVLMMFTLSGCQAVQGLDLAGAIKNDWAVKSSESKGTLQLEFVPGDTSKLSAEEQKALTALQNVKIDLTNVKTQDAQHLSADGTITYSKGTIPFKLATEGTKFILSVEGAMKPIVFDVLGGSNLSFTKLLPTAVQEQFGNKIAEIKSAIIGLILANTPNPSNISVTPVTDKVNGESLSLQKAHIELSGTELVSILKKLLSNVLADEAGLKDLISQLYDALSPIIEEQIKAGSTDFSLRILSNKQLAVGLVYPPVQDFLKKTVASLDKMIAGDASDERGILPIQDLFSSKSALQADIYTDADKQVRKQTLALNVPLTNTSSGIAALKLSYASETWNINKPVTASTIDISGGALNVGMEASSIYSLLNNLDKQSLFYKLLKEDLKVTKKEVNLKLNEGASGAESDTPLPFINSDNKTMVPVRFISEKLGAEVGWNGDLQQVTIKDLLTGATLILKLDSKIATVNGTSVELESAATLHNGSTFVPIRFIAEQLGGKVSFNDDTRVVTIKRD</sequence>
<protein>
    <submittedName>
        <fullName evidence="3">Copper amine oxidase N-terminal domain-containing protein</fullName>
    </submittedName>
</protein>
<comment type="caution">
    <text evidence="3">The sequence shown here is derived from an EMBL/GenBank/DDBJ whole genome shotgun (WGS) entry which is preliminary data.</text>
</comment>
<evidence type="ECO:0000313" key="4">
    <source>
        <dbReference type="Proteomes" id="UP001527099"/>
    </source>
</evidence>
<proteinExistence type="predicted"/>
<feature type="domain" description="Copper amine oxidase-like N-terminal" evidence="2">
    <location>
        <begin position="420"/>
        <end position="518"/>
    </location>
</feature>
<dbReference type="EMBL" id="JAMDMX010000009">
    <property type="protein sequence ID" value="MCY9692137.1"/>
    <property type="molecule type" value="Genomic_DNA"/>
</dbReference>
<evidence type="ECO:0000313" key="3">
    <source>
        <dbReference type="EMBL" id="MCY9692137.1"/>
    </source>
</evidence>
<dbReference type="Gene3D" id="3.30.457.10">
    <property type="entry name" value="Copper amine oxidase-like, N-terminal domain"/>
    <property type="match status" value="1"/>
</dbReference>
<accession>A0ABT4G7J6</accession>